<dbReference type="InterPro" id="IPR039844">
    <property type="entry name" value="URB1"/>
</dbReference>
<reference evidence="4 5" key="1">
    <citation type="journal article" date="2023" name="IScience">
        <title>Expanded male sex-determining region conserved during the evolution of homothallism in the green alga Volvox.</title>
        <authorList>
            <person name="Yamamoto K."/>
            <person name="Matsuzaki R."/>
            <person name="Mahakham W."/>
            <person name="Heman W."/>
            <person name="Sekimoto H."/>
            <person name="Kawachi M."/>
            <person name="Minakuchi Y."/>
            <person name="Toyoda A."/>
            <person name="Nozaki H."/>
        </authorList>
    </citation>
    <scope>NUCLEOTIDE SEQUENCE [LARGE SCALE GENOMIC DNA]</scope>
    <source>
        <strain evidence="4 5">NIES-4468</strain>
    </source>
</reference>
<dbReference type="PANTHER" id="PTHR13500:SF0">
    <property type="entry name" value="NUCLEOLAR PRE-RIBOSOMAL-ASSOCIATED PROTEIN 1"/>
    <property type="match status" value="1"/>
</dbReference>
<evidence type="ECO:0000256" key="2">
    <source>
        <dbReference type="SAM" id="SignalP"/>
    </source>
</evidence>
<evidence type="ECO:0000313" key="5">
    <source>
        <dbReference type="Proteomes" id="UP001165090"/>
    </source>
</evidence>
<keyword evidence="2" id="KW-0732">Signal</keyword>
<feature type="non-terminal residue" evidence="4">
    <location>
        <position position="1"/>
    </location>
</feature>
<feature type="compositionally biased region" description="Gly residues" evidence="1">
    <location>
        <begin position="948"/>
        <end position="958"/>
    </location>
</feature>
<dbReference type="InterPro" id="IPR032436">
    <property type="entry name" value="URB1_C"/>
</dbReference>
<feature type="chain" id="PRO_5045631101" description="URB1 C-terminal domain-containing protein" evidence="2">
    <location>
        <begin position="23"/>
        <end position="1090"/>
    </location>
</feature>
<name>A0ABQ5RVV5_9CHLO</name>
<evidence type="ECO:0000259" key="3">
    <source>
        <dbReference type="Pfam" id="PF16201"/>
    </source>
</evidence>
<accession>A0ABQ5RVV5</accession>
<comment type="caution">
    <text evidence="4">The sequence shown here is derived from an EMBL/GenBank/DDBJ whole genome shotgun (WGS) entry which is preliminary data.</text>
</comment>
<feature type="domain" description="URB1 C-terminal" evidence="3">
    <location>
        <begin position="419"/>
        <end position="543"/>
    </location>
</feature>
<organism evidence="4 5">
    <name type="scientific">Volvox africanus</name>
    <dbReference type="NCBI Taxonomy" id="51714"/>
    <lineage>
        <taxon>Eukaryota</taxon>
        <taxon>Viridiplantae</taxon>
        <taxon>Chlorophyta</taxon>
        <taxon>core chlorophytes</taxon>
        <taxon>Chlorophyceae</taxon>
        <taxon>CS clade</taxon>
        <taxon>Chlamydomonadales</taxon>
        <taxon>Volvocaceae</taxon>
        <taxon>Volvox</taxon>
    </lineage>
</organism>
<dbReference type="PANTHER" id="PTHR13500">
    <property type="entry name" value="NUCLEOLAR PRERIBOSOMAL-ASSOCIATED PROTEIN 1"/>
    <property type="match status" value="1"/>
</dbReference>
<feature type="region of interest" description="Disordered" evidence="1">
    <location>
        <begin position="943"/>
        <end position="963"/>
    </location>
</feature>
<gene>
    <name evidence="4" type="ORF">VaNZ11_003425</name>
</gene>
<dbReference type="Pfam" id="PF16201">
    <property type="entry name" value="NopRA1"/>
    <property type="match status" value="1"/>
</dbReference>
<dbReference type="Proteomes" id="UP001165090">
    <property type="component" value="Unassembled WGS sequence"/>
</dbReference>
<proteinExistence type="predicted"/>
<protein>
    <recommendedName>
        <fullName evidence="3">URB1 C-terminal domain-containing protein</fullName>
    </recommendedName>
</protein>
<evidence type="ECO:0000256" key="1">
    <source>
        <dbReference type="SAM" id="MobiDB-lite"/>
    </source>
</evidence>
<evidence type="ECO:0000313" key="4">
    <source>
        <dbReference type="EMBL" id="GLI61191.1"/>
    </source>
</evidence>
<dbReference type="EMBL" id="BSDZ01000009">
    <property type="protein sequence ID" value="GLI61191.1"/>
    <property type="molecule type" value="Genomic_DNA"/>
</dbReference>
<feature type="signal peptide" evidence="2">
    <location>
        <begin position="1"/>
        <end position="22"/>
    </location>
</feature>
<feature type="region of interest" description="Disordered" evidence="1">
    <location>
        <begin position="395"/>
        <end position="417"/>
    </location>
</feature>
<keyword evidence="5" id="KW-1185">Reference proteome</keyword>
<sequence length="1090" mass="112499">QLPPVVARLPLPLVSLLSVGDAASLGMCMLPEPEEGGGKGSAEADIGTPGRDEALRTEFATLLETLLDLRLAYDVYDPYGRRVSNSNPADDMDVGGDGGDGGARPFGHDASERTVLSALLQFLQCAYGATLRDSDRAILRVLLRLDELLRRRGIESSWASASDDLGTVDAVTRCLSGGPLALSGYLWGAAACHFYEAVAAAEEAGTAAVSATHVVDSGALRARTVAEHQPSDPRIIALACVRFPAGRTLTADEDDPWVRPSTAVAPAVATAHGSTLEPLYGGGGCSTVASAAADPAWLLPFTVCCLREGAVNVQDLAGWGLLPLCLRCLASDDLGLRTLAYESLALAAAQLDALATAAAAAGQSGVTASRAGGVKVAGPAALGSFLPASAAPVGLPGEVDDDPTSPSAAKGSQGPLRAATDFRRRHQLQALLAHVRNAVTAPLQQLPHISALFAAEAAVVLMQPQSPMFKPVTRLVVRRPSLDLTMPPLFNRVLAAGSPGQRHEQAWALQLLRWGVVGPLDASICRRKFVLEVCQALFGSQAAALDSVAAPTSMSAAAQTARICSITTGPSGEVSGNEASAAGPSLALEVVLSLSLLPPLGRHLVLHAGFAPWLGYLAASAVQEEYGQPASRHLPLLNNPTGRTTLPAVTELALETLLGLIRRRLCLRRQDADAAVSQYAQAVAMMATAAISCSNDEMATRTCGLVMAMATVLPPWRARPLWRGAATPEVMLQLYGVITGIGGVGAVEGLKQHRLRTWLQAVLNSSFPRASPPASAAVAAAAAVTDIMPCGTHFPYSSPDCLPTSMTVEARSGPVQGLVCTAISAALALTRTVHQVRGAQQGPQGTGFHLANQGPQTVSCRAAAATARACLFWLTSLVAAGHSLNPEGGAAAVSEALYELVAAAAPLGLASRDTAAAASRMTLLAHAVCQGVLLAECQQDSVRTSRGTGSGSSCGGSKGGDDRGLKEQEQRWLCACQRLHAVMGPSSSALVSQMVATHGLCQHEHRHEHVVQVQNPSVTACWQGLPVSPAIVQAWLRAARAALAEMGVETAGSDVGPVAGGKQAGNAVRGLGLASGWMAVEAGLLDVLGR</sequence>